<evidence type="ECO:0000313" key="2">
    <source>
        <dbReference type="EMBL" id="MDH8676963.1"/>
    </source>
</evidence>
<dbReference type="InterPro" id="IPR051396">
    <property type="entry name" value="Bact_Antivir_Def_Nuclease"/>
</dbReference>
<dbReference type="SUPFAM" id="SSF52540">
    <property type="entry name" value="P-loop containing nucleoside triphosphate hydrolases"/>
    <property type="match status" value="1"/>
</dbReference>
<dbReference type="InterPro" id="IPR014592">
    <property type="entry name" value="P-loop_UCP034888"/>
</dbReference>
<gene>
    <name evidence="2" type="ORF">QE109_02325</name>
</gene>
<keyword evidence="3" id="KW-1185">Reference proteome</keyword>
<dbReference type="Gene3D" id="3.40.50.300">
    <property type="entry name" value="P-loop containing nucleotide triphosphate hydrolases"/>
    <property type="match status" value="2"/>
</dbReference>
<dbReference type="PIRSF" id="PIRSF034888">
    <property type="entry name" value="P-loop_UCP034888"/>
    <property type="match status" value="1"/>
</dbReference>
<dbReference type="PANTHER" id="PTHR43581">
    <property type="entry name" value="ATP/GTP PHOSPHATASE"/>
    <property type="match status" value="1"/>
</dbReference>
<sequence length="432" mass="50129">MNCIYLENFRNIKKTVIELRKVNFLVGENSTGKTSFLSLLNLINSEAFWMNLNFNSNEFMLGSFEDIAGKENNFFTIAFSKMDDKEKNTFFKLKFVDRDGMPFLSEFILEDAEKILFLQNEIENGKYSIIKKKILSEEDTFTTSMKTFINWLNEIDNAKSFENKLPGKRTIENTPLVYLLSLILSSGLNLNENEMKLDISILPFWNTSYRNAWIAPIRAKPKQYYPGFDVPRTAEGDHMPYLVKELFESKKKSKKKNEIKVALDKFGFESGLYNEIRIEKLGSKLTSPFEIDIVKNGKSYNFTSVGYGVSQILPIIIEMTMRVKNTIYYIQQPEVHLHPKAQAALGEFLHVIAVKDNKSFFIETHSDFLIDRFRLNQNTSSSTITSQVLYFELEDGMNRIQSIQINENGSYDEQPDNFKDFFINEAIRMLVI</sequence>
<dbReference type="RefSeq" id="WP_281092763.1">
    <property type="nucleotide sequence ID" value="NZ_JARYZI010000001.1"/>
</dbReference>
<dbReference type="EMBL" id="JARYZI010000001">
    <property type="protein sequence ID" value="MDH8676963.1"/>
    <property type="molecule type" value="Genomic_DNA"/>
</dbReference>
<dbReference type="Pfam" id="PF13175">
    <property type="entry name" value="AAA_15"/>
    <property type="match status" value="1"/>
</dbReference>
<accession>A0ABT6N984</accession>
<dbReference type="PANTHER" id="PTHR43581:SF2">
    <property type="entry name" value="EXCINUCLEASE ATPASE SUBUNIT"/>
    <property type="match status" value="1"/>
</dbReference>
<dbReference type="InterPro" id="IPR041685">
    <property type="entry name" value="AAA_GajA/Old/RecF-like"/>
</dbReference>
<protein>
    <submittedName>
        <fullName evidence="2">AAA family ATPase</fullName>
    </submittedName>
</protein>
<name>A0ABT6N984_9FIRM</name>
<organism evidence="2 3">
    <name type="scientific">Fusibacter bizertensis</name>
    <dbReference type="NCBI Taxonomy" id="1488331"/>
    <lineage>
        <taxon>Bacteria</taxon>
        <taxon>Bacillati</taxon>
        <taxon>Bacillota</taxon>
        <taxon>Clostridia</taxon>
        <taxon>Eubacteriales</taxon>
        <taxon>Eubacteriales Family XII. Incertae Sedis</taxon>
        <taxon>Fusibacter</taxon>
    </lineage>
</organism>
<feature type="domain" description="Endonuclease GajA/Old nuclease/RecF-like AAA" evidence="1">
    <location>
        <begin position="3"/>
        <end position="370"/>
    </location>
</feature>
<evidence type="ECO:0000259" key="1">
    <source>
        <dbReference type="Pfam" id="PF13175"/>
    </source>
</evidence>
<reference evidence="2 3" key="1">
    <citation type="submission" date="2023-04" db="EMBL/GenBank/DDBJ databases">
        <title>Fusibacter bizertensis strain WBS, isolated from littoral bottom sediments of the Arctic seas - biochemical and genomic analysis.</title>
        <authorList>
            <person name="Brioukhanov A.L."/>
        </authorList>
    </citation>
    <scope>NUCLEOTIDE SEQUENCE [LARGE SCALE GENOMIC DNA]</scope>
    <source>
        <strain evidence="2 3">WBS</strain>
    </source>
</reference>
<evidence type="ECO:0000313" key="3">
    <source>
        <dbReference type="Proteomes" id="UP001158045"/>
    </source>
</evidence>
<dbReference type="Proteomes" id="UP001158045">
    <property type="component" value="Unassembled WGS sequence"/>
</dbReference>
<dbReference type="InterPro" id="IPR027417">
    <property type="entry name" value="P-loop_NTPase"/>
</dbReference>
<comment type="caution">
    <text evidence="2">The sequence shown here is derived from an EMBL/GenBank/DDBJ whole genome shotgun (WGS) entry which is preliminary data.</text>
</comment>
<proteinExistence type="predicted"/>